<dbReference type="EMBL" id="CP119313">
    <property type="protein sequence ID" value="WEK21388.1"/>
    <property type="molecule type" value="Genomic_DNA"/>
</dbReference>
<dbReference type="Gene3D" id="3.40.50.1820">
    <property type="entry name" value="alpha/beta hydrolase"/>
    <property type="match status" value="1"/>
</dbReference>
<feature type="chain" id="PRO_5042610688" evidence="1">
    <location>
        <begin position="21"/>
        <end position="486"/>
    </location>
</feature>
<gene>
    <name evidence="3" type="ORF">P0Y49_09565</name>
</gene>
<keyword evidence="1" id="KW-0732">Signal</keyword>
<dbReference type="InterPro" id="IPR008391">
    <property type="entry name" value="AXE1_dom"/>
</dbReference>
<evidence type="ECO:0000313" key="3">
    <source>
        <dbReference type="EMBL" id="WEK21388.1"/>
    </source>
</evidence>
<feature type="domain" description="Acetyl xylan esterase" evidence="2">
    <location>
        <begin position="278"/>
        <end position="325"/>
    </location>
</feature>
<proteinExistence type="predicted"/>
<name>A0AAJ5WCA7_9SPHI</name>
<dbReference type="InterPro" id="IPR050261">
    <property type="entry name" value="FrsA_esterase"/>
</dbReference>
<accession>A0AAJ5WCA7</accession>
<dbReference type="SUPFAM" id="SSF53474">
    <property type="entry name" value="alpha/beta-Hydrolases"/>
    <property type="match status" value="1"/>
</dbReference>
<evidence type="ECO:0000259" key="2">
    <source>
        <dbReference type="Pfam" id="PF05448"/>
    </source>
</evidence>
<dbReference type="PANTHER" id="PTHR22946">
    <property type="entry name" value="DIENELACTONE HYDROLASE DOMAIN-CONTAINING PROTEIN-RELATED"/>
    <property type="match status" value="1"/>
</dbReference>
<evidence type="ECO:0000256" key="1">
    <source>
        <dbReference type="SAM" id="SignalP"/>
    </source>
</evidence>
<feature type="signal peptide" evidence="1">
    <location>
        <begin position="1"/>
        <end position="20"/>
    </location>
</feature>
<protein>
    <submittedName>
        <fullName evidence="3">Acetylxylan esterase</fullName>
    </submittedName>
</protein>
<evidence type="ECO:0000313" key="4">
    <source>
        <dbReference type="Proteomes" id="UP001214530"/>
    </source>
</evidence>
<dbReference type="AlphaFoldDB" id="A0AAJ5WCA7"/>
<dbReference type="Pfam" id="PF05448">
    <property type="entry name" value="AXE1"/>
    <property type="match status" value="1"/>
</dbReference>
<organism evidence="3 4">
    <name type="scientific">Candidatus Pedobacter colombiensis</name>
    <dbReference type="NCBI Taxonomy" id="3121371"/>
    <lineage>
        <taxon>Bacteria</taxon>
        <taxon>Pseudomonadati</taxon>
        <taxon>Bacteroidota</taxon>
        <taxon>Sphingobacteriia</taxon>
        <taxon>Sphingobacteriales</taxon>
        <taxon>Sphingobacteriaceae</taxon>
        <taxon>Pedobacter</taxon>
    </lineage>
</organism>
<dbReference type="PANTHER" id="PTHR22946:SF8">
    <property type="entry name" value="ACETYL XYLAN ESTERASE DOMAIN-CONTAINING PROTEIN"/>
    <property type="match status" value="1"/>
</dbReference>
<sequence length="486" mass="54940">MIKNIITIALFCCTASSLYAQQTAEERSAQESREVFKKPLETVLKDIEKQYHVTLEFEPKVVKGKVVNYADWRLRTDLSATLDNVLKPLDLVWKEKNKDTYEITSFEYFRKEFSEGSKRLEELLKLYPDVKAWEARKQEVKSCMLKAMGINLSAKRNALNPVYRNKRKMDGYTAENVAFESIPGYFVCGTLYRPISGGQHPVILSPHGHFYNKVDKFIQDERGRYRPDMQYRCGTLARMGAIVFDYDMYSYGESVQQSGSYNFHKTGFALAIQTWNSIRALDFLLSLPDADVKRVGVTGASGGGTQTFLIAALDNRITASCPVVMVSSSFYGGCNCESGLPIHTCGRTNNAEIAAMAAPRPQLVISDGNDWTQTVPTIEFPYLKKVYGLYNAQEKVVNTHLPDDHHDYGFTKRVPMYHFFAKEFGLNIKAVSDKNGAIDESKITIENSETQHVFNNNFPMPAYALKSHESIVLAFEKLQKGAVAPW</sequence>
<reference evidence="3" key="1">
    <citation type="submission" date="2023-03" db="EMBL/GenBank/DDBJ databases">
        <title>Andean soil-derived lignocellulolytic bacterial consortium as a source of novel taxa and putative plastic-active enzymes.</title>
        <authorList>
            <person name="Diaz-Garcia L."/>
            <person name="Chuvochina M."/>
            <person name="Feuerriegel G."/>
            <person name="Bunk B."/>
            <person name="Sproer C."/>
            <person name="Streit W.R."/>
            <person name="Rodriguez L.M."/>
            <person name="Overmann J."/>
            <person name="Jimenez D.J."/>
        </authorList>
    </citation>
    <scope>NUCLEOTIDE SEQUENCE</scope>
    <source>
        <strain evidence="3">MAG 3858</strain>
    </source>
</reference>
<dbReference type="InterPro" id="IPR029058">
    <property type="entry name" value="AB_hydrolase_fold"/>
</dbReference>
<dbReference type="Proteomes" id="UP001214530">
    <property type="component" value="Chromosome"/>
</dbReference>